<name>A0ABS4H318_9BACL</name>
<evidence type="ECO:0000313" key="3">
    <source>
        <dbReference type="Proteomes" id="UP001519273"/>
    </source>
</evidence>
<keyword evidence="3" id="KW-1185">Reference proteome</keyword>
<comment type="caution">
    <text evidence="2">The sequence shown here is derived from an EMBL/GenBank/DDBJ whole genome shotgun (WGS) entry which is preliminary data.</text>
</comment>
<dbReference type="RefSeq" id="WP_209848154.1">
    <property type="nucleotide sequence ID" value="NZ_CBCRVE010000003.1"/>
</dbReference>
<sequence>MKKKLAMMGVGAVAGSMLLMSSVYAGVGEAPGYNAYKSAIKNTAAVKNVTERMNLSIEDNGKVLLQVNSTGKTNKEAHTGSADITLKGEATEQSFQIYHQEDKTIIKTDLSDTYQIIEPDKAERDMLKKHKDHIEQFDPAMAKDMENVIDELAGNLKNYVTLKEESKTKEVEMHLTGTQIPAVANAIGSLFIKASGRDHGEEMNLSSTLGVNVNNIKDSLPKLTDDIKIDSVNLDATVNADNRITNQTAAIEISGKDRGGTAHHVIVKVDLGLSEFNNTTPDTVNLTGKKVENVKPFMP</sequence>
<dbReference type="EMBL" id="JAGGKP010000002">
    <property type="protein sequence ID" value="MBP1936866.1"/>
    <property type="molecule type" value="Genomic_DNA"/>
</dbReference>
<evidence type="ECO:0000313" key="2">
    <source>
        <dbReference type="EMBL" id="MBP1936866.1"/>
    </source>
</evidence>
<protein>
    <submittedName>
        <fullName evidence="2">Uncharacterized protein</fullName>
    </submittedName>
</protein>
<feature type="signal peptide" evidence="1">
    <location>
        <begin position="1"/>
        <end position="25"/>
    </location>
</feature>
<keyword evidence="1" id="KW-0732">Signal</keyword>
<gene>
    <name evidence="2" type="ORF">J2Z20_001747</name>
</gene>
<accession>A0ABS4H318</accession>
<feature type="chain" id="PRO_5045599468" evidence="1">
    <location>
        <begin position="26"/>
        <end position="299"/>
    </location>
</feature>
<evidence type="ECO:0000256" key="1">
    <source>
        <dbReference type="SAM" id="SignalP"/>
    </source>
</evidence>
<dbReference type="Proteomes" id="UP001519273">
    <property type="component" value="Unassembled WGS sequence"/>
</dbReference>
<reference evidence="2 3" key="1">
    <citation type="submission" date="2021-03" db="EMBL/GenBank/DDBJ databases">
        <title>Genomic Encyclopedia of Type Strains, Phase IV (KMG-IV): sequencing the most valuable type-strain genomes for metagenomic binning, comparative biology and taxonomic classification.</title>
        <authorList>
            <person name="Goeker M."/>
        </authorList>
    </citation>
    <scope>NUCLEOTIDE SEQUENCE [LARGE SCALE GENOMIC DNA]</scope>
    <source>
        <strain evidence="2 3">DSM 23491</strain>
    </source>
</reference>
<organism evidence="2 3">
    <name type="scientific">Paenibacillus sediminis</name>
    <dbReference type="NCBI Taxonomy" id="664909"/>
    <lineage>
        <taxon>Bacteria</taxon>
        <taxon>Bacillati</taxon>
        <taxon>Bacillota</taxon>
        <taxon>Bacilli</taxon>
        <taxon>Bacillales</taxon>
        <taxon>Paenibacillaceae</taxon>
        <taxon>Paenibacillus</taxon>
    </lineage>
</organism>
<proteinExistence type="predicted"/>